<dbReference type="RefSeq" id="WP_074446546.1">
    <property type="nucleotide sequence ID" value="NZ_FMBM01000003.1"/>
</dbReference>
<feature type="transmembrane region" description="Helical" evidence="9">
    <location>
        <begin position="266"/>
        <end position="287"/>
    </location>
</feature>
<feature type="transmembrane region" description="Helical" evidence="9">
    <location>
        <begin position="208"/>
        <end position="228"/>
    </location>
</feature>
<evidence type="ECO:0000256" key="8">
    <source>
        <dbReference type="RuleBase" id="RU003943"/>
    </source>
</evidence>
<dbReference type="InterPro" id="IPR001626">
    <property type="entry name" value="ABC_TroCD"/>
</dbReference>
<keyword evidence="5 8" id="KW-0812">Transmembrane</keyword>
<feature type="transmembrane region" description="Helical" evidence="9">
    <location>
        <begin position="39"/>
        <end position="58"/>
    </location>
</feature>
<feature type="transmembrane region" description="Helical" evidence="9">
    <location>
        <begin position="96"/>
        <end position="115"/>
    </location>
</feature>
<feature type="transmembrane region" description="Helical" evidence="9">
    <location>
        <begin position="12"/>
        <end position="32"/>
    </location>
</feature>
<dbReference type="InterPro" id="IPR037294">
    <property type="entry name" value="ABC_BtuC-like"/>
</dbReference>
<reference evidence="11 13" key="2">
    <citation type="submission" date="2016-08" db="EMBL/GenBank/DDBJ databases">
        <authorList>
            <person name="Varghese N."/>
            <person name="Submissions Spin"/>
        </authorList>
    </citation>
    <scope>NUCLEOTIDE SEQUENCE [LARGE SCALE GENOMIC DNA]</scope>
    <source>
        <strain evidence="11 13">HL-109</strain>
    </source>
</reference>
<dbReference type="AlphaFoldDB" id="A0A0P7XB34"/>
<evidence type="ECO:0000256" key="1">
    <source>
        <dbReference type="ARBA" id="ARBA00004651"/>
    </source>
</evidence>
<dbReference type="Proteomes" id="UP000050497">
    <property type="component" value="Unassembled WGS sequence"/>
</dbReference>
<keyword evidence="4" id="KW-1003">Cell membrane</keyword>
<name>A0A0P7XB34_9HYPH</name>
<dbReference type="SUPFAM" id="SSF81345">
    <property type="entry name" value="ABC transporter involved in vitamin B12 uptake, BtuC"/>
    <property type="match status" value="1"/>
</dbReference>
<dbReference type="PATRIC" id="fig|1653334.4.peg.1789"/>
<protein>
    <submittedName>
        <fullName evidence="10">Manganese/zinc/iron transport system permease protein</fullName>
    </submittedName>
</protein>
<evidence type="ECO:0000256" key="4">
    <source>
        <dbReference type="ARBA" id="ARBA00022475"/>
    </source>
</evidence>
<dbReference type="GO" id="GO:0055085">
    <property type="term" value="P:transmembrane transport"/>
    <property type="evidence" value="ECO:0007669"/>
    <property type="project" value="InterPro"/>
</dbReference>
<evidence type="ECO:0000313" key="10">
    <source>
        <dbReference type="EMBL" id="KPQ12541.1"/>
    </source>
</evidence>
<keyword evidence="13" id="KW-1185">Reference proteome</keyword>
<dbReference type="Proteomes" id="UP000182800">
    <property type="component" value="Unassembled WGS sequence"/>
</dbReference>
<keyword evidence="6 9" id="KW-1133">Transmembrane helix</keyword>
<accession>A0A0P7XB34</accession>
<comment type="similarity">
    <text evidence="2 8">Belongs to the ABC-3 integral membrane protein family.</text>
</comment>
<evidence type="ECO:0000256" key="9">
    <source>
        <dbReference type="SAM" id="Phobius"/>
    </source>
</evidence>
<dbReference type="Pfam" id="PF00950">
    <property type="entry name" value="ABC-3"/>
    <property type="match status" value="1"/>
</dbReference>
<dbReference type="EMBL" id="LJSX01000001">
    <property type="protein sequence ID" value="KPQ12541.1"/>
    <property type="molecule type" value="Genomic_DNA"/>
</dbReference>
<evidence type="ECO:0000256" key="6">
    <source>
        <dbReference type="ARBA" id="ARBA00022989"/>
    </source>
</evidence>
<proteinExistence type="inferred from homology"/>
<keyword evidence="3 8" id="KW-0813">Transport</keyword>
<evidence type="ECO:0000313" key="12">
    <source>
        <dbReference type="Proteomes" id="UP000050497"/>
    </source>
</evidence>
<dbReference type="EMBL" id="FMBM01000003">
    <property type="protein sequence ID" value="SCC82783.1"/>
    <property type="molecule type" value="Genomic_DNA"/>
</dbReference>
<comment type="subcellular location">
    <subcellularLocation>
        <location evidence="1 8">Cell membrane</location>
        <topology evidence="1 8">Multi-pass membrane protein</topology>
    </subcellularLocation>
</comment>
<evidence type="ECO:0000313" key="11">
    <source>
        <dbReference type="EMBL" id="SCC82783.1"/>
    </source>
</evidence>
<dbReference type="CDD" id="cd06550">
    <property type="entry name" value="TM_ABC_iron-siderophores_like"/>
    <property type="match status" value="1"/>
</dbReference>
<sequence length="388" mass="40928">MIAAFFESIPAMIMLTGVLVGAASSLIGVFLVLRGSAMLTDAISHAIVFGIVVVWLATSRLTGPVQLIGAGLAGLLTVALSEALARSRLVKMDAAIGLVFPALFAAGILLITLFARDVHLDTQTVLLGEIAFVWMNTVPILGVEVPVTVLSLAAVFAANLGFVVLLWKELKIAIFDPALAAALGFAPGVIFYALLALTSVTAVAAFDAVGAILFVAFVITPPATAVLLTRRLVRMVVLAVAISVASCVLGYFLALSLDVSIGGSMAAMTGVFFALALLFSPHQGLIAQGFRRRQQKLDHDCVALVVHLHTHEDTPVMARENTPQALTEHLQWRPQRARAVILRALDRDLITRDAALLRLTPKGSAMGAALADPAARRVEAGGPHSDWL</sequence>
<organism evidence="10 12">
    <name type="scientific">Saliniramus fredricksonii</name>
    <dbReference type="NCBI Taxonomy" id="1653334"/>
    <lineage>
        <taxon>Bacteria</taxon>
        <taxon>Pseudomonadati</taxon>
        <taxon>Pseudomonadota</taxon>
        <taxon>Alphaproteobacteria</taxon>
        <taxon>Hyphomicrobiales</taxon>
        <taxon>Salinarimonadaceae</taxon>
        <taxon>Saliniramus</taxon>
    </lineage>
</organism>
<dbReference type="STRING" id="1653334.GA0071312_3794"/>
<feature type="transmembrane region" description="Helical" evidence="9">
    <location>
        <begin position="179"/>
        <end position="202"/>
    </location>
</feature>
<evidence type="ECO:0000256" key="2">
    <source>
        <dbReference type="ARBA" id="ARBA00008034"/>
    </source>
</evidence>
<dbReference type="GO" id="GO:0043190">
    <property type="term" value="C:ATP-binding cassette (ABC) transporter complex"/>
    <property type="evidence" value="ECO:0007669"/>
    <property type="project" value="InterPro"/>
</dbReference>
<feature type="transmembrane region" description="Helical" evidence="9">
    <location>
        <begin position="235"/>
        <end position="254"/>
    </location>
</feature>
<dbReference type="OrthoDB" id="9804300at2"/>
<dbReference type="PANTHER" id="PTHR30477">
    <property type="entry name" value="ABC-TRANSPORTER METAL-BINDING PROTEIN"/>
    <property type="match status" value="1"/>
</dbReference>
<dbReference type="PANTHER" id="PTHR30477:SF8">
    <property type="entry name" value="METAL TRANSPORT SYSTEM MEMBRANE PROTEIN CT_070-RELATED"/>
    <property type="match status" value="1"/>
</dbReference>
<dbReference type="Gene3D" id="1.10.3470.10">
    <property type="entry name" value="ABC transporter involved in vitamin B12 uptake, BtuC"/>
    <property type="match status" value="1"/>
</dbReference>
<evidence type="ECO:0000256" key="7">
    <source>
        <dbReference type="ARBA" id="ARBA00023136"/>
    </source>
</evidence>
<reference evidence="10 12" key="1">
    <citation type="submission" date="2015-09" db="EMBL/GenBank/DDBJ databases">
        <title>Identification and resolution of microdiversity through metagenomic sequencing of parallel consortia.</title>
        <authorList>
            <person name="Nelson W.C."/>
            <person name="Romine M.F."/>
            <person name="Lindemann S.R."/>
        </authorList>
    </citation>
    <scope>NUCLEOTIDE SEQUENCE [LARGE SCALE GENOMIC DNA]</scope>
    <source>
        <strain evidence="10">HL-109</strain>
    </source>
</reference>
<feature type="transmembrane region" description="Helical" evidence="9">
    <location>
        <begin position="145"/>
        <end position="167"/>
    </location>
</feature>
<comment type="caution">
    <text evidence="10">The sequence shown here is derived from an EMBL/GenBank/DDBJ whole genome shotgun (WGS) entry which is preliminary data.</text>
</comment>
<evidence type="ECO:0000313" key="13">
    <source>
        <dbReference type="Proteomes" id="UP000182800"/>
    </source>
</evidence>
<keyword evidence="7 9" id="KW-0472">Membrane</keyword>
<gene>
    <name evidence="10" type="primary">troD</name>
    <name evidence="11" type="ORF">GA0071312_3794</name>
    <name evidence="10" type="ORF">HLUCCO17_00170</name>
</gene>
<evidence type="ECO:0000256" key="5">
    <source>
        <dbReference type="ARBA" id="ARBA00022692"/>
    </source>
</evidence>
<feature type="transmembrane region" description="Helical" evidence="9">
    <location>
        <begin position="64"/>
        <end position="84"/>
    </location>
</feature>
<dbReference type="GO" id="GO:0010043">
    <property type="term" value="P:response to zinc ion"/>
    <property type="evidence" value="ECO:0007669"/>
    <property type="project" value="TreeGrafter"/>
</dbReference>
<evidence type="ECO:0000256" key="3">
    <source>
        <dbReference type="ARBA" id="ARBA00022448"/>
    </source>
</evidence>